<organism evidence="2">
    <name type="scientific">Glycine max</name>
    <name type="common">Soybean</name>
    <name type="synonym">Glycine hispida</name>
    <dbReference type="NCBI Taxonomy" id="3847"/>
    <lineage>
        <taxon>Eukaryota</taxon>
        <taxon>Viridiplantae</taxon>
        <taxon>Streptophyta</taxon>
        <taxon>Embryophyta</taxon>
        <taxon>Tracheophyta</taxon>
        <taxon>Spermatophyta</taxon>
        <taxon>Magnoliopsida</taxon>
        <taxon>eudicotyledons</taxon>
        <taxon>Gunneridae</taxon>
        <taxon>Pentapetalae</taxon>
        <taxon>rosids</taxon>
        <taxon>fabids</taxon>
        <taxon>Fabales</taxon>
        <taxon>Fabaceae</taxon>
        <taxon>Papilionoideae</taxon>
        <taxon>50 kb inversion clade</taxon>
        <taxon>NPAAA clade</taxon>
        <taxon>indigoferoid/millettioid clade</taxon>
        <taxon>Phaseoleae</taxon>
        <taxon>Glycine</taxon>
        <taxon>Glycine subgen. Soja</taxon>
    </lineage>
</organism>
<sequence length="171" mass="19188">MNPLAESNKELTRQEIIPKEIQKSLHSPTRLRRRDTSGGAVVAARTQQKSPAERTRGDVILMLVLQPSLYALSVEHVVAVHQLPNLVLHAQLAQAHRTCLLRLRQPLLNLSERRQHKSVVVLLLTTCFCGRGLIGFCSSSVVHHSEDQTQDPSQNRNHQSYLVYGLAYCQA</sequence>
<feature type="region of interest" description="Disordered" evidence="1">
    <location>
        <begin position="25"/>
        <end position="50"/>
    </location>
</feature>
<proteinExistence type="evidence at transcript level"/>
<name>C6SVR6_SOYBN</name>
<evidence type="ECO:0000256" key="1">
    <source>
        <dbReference type="SAM" id="MobiDB-lite"/>
    </source>
</evidence>
<reference evidence="2" key="1">
    <citation type="submission" date="2009-08" db="EMBL/GenBank/DDBJ databases">
        <authorList>
            <person name="Cheung F."/>
            <person name="Xiao Y."/>
            <person name="Chan A."/>
            <person name="Moskal W."/>
            <person name="Town C.D."/>
        </authorList>
    </citation>
    <scope>NUCLEOTIDE SEQUENCE</scope>
</reference>
<accession>C6SVR6</accession>
<dbReference type="EMBL" id="BT089259">
    <property type="protein sequence ID" value="ACU13339.1"/>
    <property type="molecule type" value="mRNA"/>
</dbReference>
<protein>
    <submittedName>
        <fullName evidence="2">Uncharacterized protein</fullName>
    </submittedName>
</protein>
<dbReference type="AlphaFoldDB" id="C6SVR6"/>
<evidence type="ECO:0000313" key="2">
    <source>
        <dbReference type="EMBL" id="ACU13339.1"/>
    </source>
</evidence>